<comment type="caution">
    <text evidence="3">The sequence shown here is derived from an EMBL/GenBank/DDBJ whole genome shotgun (WGS) entry which is preliminary data.</text>
</comment>
<dbReference type="EMBL" id="JBFXLS010000106">
    <property type="protein sequence ID" value="KAL2816024.1"/>
    <property type="molecule type" value="Genomic_DNA"/>
</dbReference>
<accession>A0ABR4HKL9</accession>
<evidence type="ECO:0000313" key="3">
    <source>
        <dbReference type="EMBL" id="KAL2816024.1"/>
    </source>
</evidence>
<reference evidence="3 4" key="1">
    <citation type="submission" date="2024-07" db="EMBL/GenBank/DDBJ databases">
        <title>Section-level genome sequencing and comparative genomics of Aspergillus sections Usti and Cavernicolus.</title>
        <authorList>
            <consortium name="Lawrence Berkeley National Laboratory"/>
            <person name="Nybo J.L."/>
            <person name="Vesth T.C."/>
            <person name="Theobald S."/>
            <person name="Frisvad J.C."/>
            <person name="Larsen T.O."/>
            <person name="Kjaerboelling I."/>
            <person name="Rothschild-Mancinelli K."/>
            <person name="Lyhne E.K."/>
            <person name="Kogle M.E."/>
            <person name="Barry K."/>
            <person name="Clum A."/>
            <person name="Na H."/>
            <person name="Ledsgaard L."/>
            <person name="Lin J."/>
            <person name="Lipzen A."/>
            <person name="Kuo A."/>
            <person name="Riley R."/>
            <person name="Mondo S."/>
            <person name="LaButti K."/>
            <person name="Haridas S."/>
            <person name="Pangalinan J."/>
            <person name="Salamov A.A."/>
            <person name="Simmons B.A."/>
            <person name="Magnuson J.K."/>
            <person name="Chen J."/>
            <person name="Drula E."/>
            <person name="Henrissat B."/>
            <person name="Wiebenga A."/>
            <person name="Lubbers R.J."/>
            <person name="Gomes A.C."/>
            <person name="Makela M.R."/>
            <person name="Stajich J."/>
            <person name="Grigoriev I.V."/>
            <person name="Mortensen U.H."/>
            <person name="De vries R.P."/>
            <person name="Baker S.E."/>
            <person name="Andersen M.R."/>
        </authorList>
    </citation>
    <scope>NUCLEOTIDE SEQUENCE [LARGE SCALE GENOMIC DNA]</scope>
    <source>
        <strain evidence="3 4">CBS 600.67</strain>
    </source>
</reference>
<sequence>MDLEDISQWFSNQQATQAPLIRAFSQYLTVSEGAQIFDQFQSNWIRNGQVLWSGIPLDRVQEWAAKHHLQTLTIAMGPLMDKKHPDCLKSTKNPHEWSWYIRGASAIFAWQIARFEKVILLSFPPPQQLHPSGLSNYQSIEEPIIKGRLGHCAVQQIIMVHSTITESKEFLYEIWPADKSSTWIKLFGLQNTSRKWRPIGQCKDKLRLKELIAHSGQHVLSTPPTNFFSIILRMVFLLVLARFTPFILMGILCALVDRSLRGIKVSQCCQLEQKPKGTEKPIRAIEAKRKDQLEFISGKIIKTKQRAQEKKAQAKVQKKAQKKCNVEKKAQAKVQEKAQKKHKIEKKAQAKAQKKAQKKYKATNNIQL</sequence>
<keyword evidence="2" id="KW-0472">Membrane</keyword>
<keyword evidence="2" id="KW-1133">Transmembrane helix</keyword>
<protein>
    <submittedName>
        <fullName evidence="3">Uncharacterized protein</fullName>
    </submittedName>
</protein>
<proteinExistence type="predicted"/>
<keyword evidence="2" id="KW-0812">Transmembrane</keyword>
<organism evidence="3 4">
    <name type="scientific">Aspergillus cavernicola</name>
    <dbReference type="NCBI Taxonomy" id="176166"/>
    <lineage>
        <taxon>Eukaryota</taxon>
        <taxon>Fungi</taxon>
        <taxon>Dikarya</taxon>
        <taxon>Ascomycota</taxon>
        <taxon>Pezizomycotina</taxon>
        <taxon>Eurotiomycetes</taxon>
        <taxon>Eurotiomycetidae</taxon>
        <taxon>Eurotiales</taxon>
        <taxon>Aspergillaceae</taxon>
        <taxon>Aspergillus</taxon>
        <taxon>Aspergillus subgen. Nidulantes</taxon>
    </lineage>
</organism>
<feature type="region of interest" description="Disordered" evidence="1">
    <location>
        <begin position="331"/>
        <end position="368"/>
    </location>
</feature>
<feature type="compositionally biased region" description="Basic residues" evidence="1">
    <location>
        <begin position="352"/>
        <end position="361"/>
    </location>
</feature>
<evidence type="ECO:0000256" key="1">
    <source>
        <dbReference type="SAM" id="MobiDB-lite"/>
    </source>
</evidence>
<keyword evidence="4" id="KW-1185">Reference proteome</keyword>
<name>A0ABR4HKL9_9EURO</name>
<evidence type="ECO:0000313" key="4">
    <source>
        <dbReference type="Proteomes" id="UP001610335"/>
    </source>
</evidence>
<gene>
    <name evidence="3" type="ORF">BDW59DRAFT_175955</name>
</gene>
<feature type="transmembrane region" description="Helical" evidence="2">
    <location>
        <begin position="230"/>
        <end position="256"/>
    </location>
</feature>
<dbReference type="Proteomes" id="UP001610335">
    <property type="component" value="Unassembled WGS sequence"/>
</dbReference>
<evidence type="ECO:0000256" key="2">
    <source>
        <dbReference type="SAM" id="Phobius"/>
    </source>
</evidence>